<feature type="binding site" evidence="12">
    <location>
        <position position="370"/>
    </location>
    <ligand>
        <name>Mg(2+)</name>
        <dbReference type="ChEBI" id="CHEBI:18420"/>
        <label>1</label>
    </ligand>
</feature>
<dbReference type="PANTHER" id="PTHR16222">
    <property type="entry name" value="ADP-RIBOSYLGLYCOHYDROLASE"/>
    <property type="match status" value="1"/>
</dbReference>
<dbReference type="Pfam" id="PF03747">
    <property type="entry name" value="ADP_ribosyl_GH"/>
    <property type="match status" value="1"/>
</dbReference>
<feature type="binding site" evidence="12">
    <location>
        <position position="593"/>
    </location>
    <ligand>
        <name>Mg(2+)</name>
        <dbReference type="ChEBI" id="CHEBI:18420"/>
        <label>1</label>
    </ligand>
</feature>
<sequence length="651" mass="73878">MELIEEKNGKLFAPFAYLETVPDLSLLHDMHVIDLHCANITNIEIDNFPNLERLRFSNSGIKSCKITNCPNLQVIEASGSKLENAEFINLPNLRALCLSYTELPEVSGDFPSLEVLNLHFCAINNQTFENLNAPNLLALDVSGTYIDNPSQFIFKYSKLERLKIIDYQDRCIKPSTIIELNLNELSRHSSLRRIFCGFCKVTCDEIAQQTKIDTIVLEYPTWNEGSNQKNLIENQNICVLIINANKYNYNVYEYNKYPNFDQQDFPSWVEPTRLLYGPWGIPKNDRIDQSSRPVNLKTPLISIKFDHTKTLNYMMGSVFGAALGDTLGCTTEFHNTNYARFALDCPLDITWSQMLQNDMNSIFRRGSPTDDSEQMVLLMRAIGSCDGSQEKALLNFAKNMRIWMQEGIIEHKQEFCFDCGASTRAAVSHPNYLKNPIGAAKEIWDPDLCGNGSVMRIAPIGCYYFWDDEKVIDNAIKFGQCTHYDVRCVVCTIVISLLIAKSIQKNVGFYTKEINVDEIIDLAIQRSGKYAQRYLDVFDQYLRATNFEALDLSGRRTGFVMRATGAAVLCFRRGYDYSTAINEIIRWAGDADSNAAVVGAVIGATVGLNGIPKEILKRMFDCNWVWKEFVGICVEMGITIPPSIFDSWCYE</sequence>
<feature type="binding site" evidence="12">
    <location>
        <position position="590"/>
    </location>
    <ligand>
        <name>Mg(2+)</name>
        <dbReference type="ChEBI" id="CHEBI:18420"/>
        <label>1</label>
    </ligand>
</feature>
<dbReference type="Proteomes" id="UP000179807">
    <property type="component" value="Unassembled WGS sequence"/>
</dbReference>
<evidence type="ECO:0000313" key="13">
    <source>
        <dbReference type="EMBL" id="OHS93787.1"/>
    </source>
</evidence>
<dbReference type="Gene3D" id="3.80.10.10">
    <property type="entry name" value="Ribonuclease Inhibitor"/>
    <property type="match status" value="1"/>
</dbReference>
<evidence type="ECO:0000256" key="1">
    <source>
        <dbReference type="ARBA" id="ARBA00010702"/>
    </source>
</evidence>
<dbReference type="InterPro" id="IPR050792">
    <property type="entry name" value="ADP-ribosylglycohydrolase"/>
</dbReference>
<dbReference type="GO" id="GO:0004649">
    <property type="term" value="F:poly(ADP-ribose) glycohydrolase activity"/>
    <property type="evidence" value="ECO:0007669"/>
    <property type="project" value="UniProtKB-EC"/>
</dbReference>
<comment type="catalytic activity">
    <reaction evidence="11">
        <text>alpha-NAD(+) + H2O = ADP-D-ribose + nicotinamide + H(+)</text>
        <dbReference type="Rhea" id="RHEA:68792"/>
        <dbReference type="ChEBI" id="CHEBI:15377"/>
        <dbReference type="ChEBI" id="CHEBI:15378"/>
        <dbReference type="ChEBI" id="CHEBI:17154"/>
        <dbReference type="ChEBI" id="CHEBI:57967"/>
        <dbReference type="ChEBI" id="CHEBI:77017"/>
    </reaction>
</comment>
<comment type="similarity">
    <text evidence="1">Belongs to the ADP-ribosylglycohydrolase family.</text>
</comment>
<gene>
    <name evidence="13" type="ORF">TRFO_11597</name>
</gene>
<protein>
    <recommendedName>
        <fullName evidence="4">ADP-ribosylhydrolase ARH3</fullName>
        <ecNumber evidence="2">3.2.1.143</ecNumber>
    </recommendedName>
    <alternativeName>
        <fullName evidence="5">ADP-ribose glycohydrolase ARH3</fullName>
    </alternativeName>
    <alternativeName>
        <fullName evidence="6">ADP-ribosylhydrolase 3</fullName>
    </alternativeName>
    <alternativeName>
        <fullName evidence="9">O-acetyl-ADP-ribose deacetylase ARH3</fullName>
    </alternativeName>
    <alternativeName>
        <fullName evidence="10">Poly(ADP-ribose) glycohydrolase ARH3</fullName>
    </alternativeName>
    <alternativeName>
        <fullName evidence="8">[Protein ADP-ribosylarginine] hydrolase-like protein 2</fullName>
    </alternativeName>
    <alternativeName>
        <fullName evidence="7">[Protein ADP-ribosylserine] hydrolase</fullName>
    </alternativeName>
</protein>
<name>A0A1J4J7Z6_9EUKA</name>
<dbReference type="VEuPathDB" id="TrichDB:TRFO_11597"/>
<feature type="binding site" evidence="12">
    <location>
        <position position="371"/>
    </location>
    <ligand>
        <name>Mg(2+)</name>
        <dbReference type="ChEBI" id="CHEBI:18420"/>
        <label>1</label>
    </ligand>
</feature>
<dbReference type="SUPFAM" id="SSF52047">
    <property type="entry name" value="RNI-like"/>
    <property type="match status" value="1"/>
</dbReference>
<dbReference type="AlphaFoldDB" id="A0A1J4J7Z6"/>
<dbReference type="PANTHER" id="PTHR16222:SF24">
    <property type="entry name" value="ADP-RIBOSYLHYDROLASE ARH3"/>
    <property type="match status" value="1"/>
</dbReference>
<dbReference type="EC" id="3.2.1.143" evidence="2"/>
<dbReference type="InterPro" id="IPR005502">
    <property type="entry name" value="Ribosyl_crysJ1"/>
</dbReference>
<keyword evidence="12" id="KW-0479">Metal-binding</keyword>
<evidence type="ECO:0000256" key="6">
    <source>
        <dbReference type="ARBA" id="ARBA00042471"/>
    </source>
</evidence>
<reference evidence="13" key="1">
    <citation type="submission" date="2016-10" db="EMBL/GenBank/DDBJ databases">
        <authorList>
            <person name="Benchimol M."/>
            <person name="Almeida L.G."/>
            <person name="Vasconcelos A.T."/>
            <person name="Perreira-Neves A."/>
            <person name="Rosa I.A."/>
            <person name="Tasca T."/>
            <person name="Bogo M.R."/>
            <person name="de Souza W."/>
        </authorList>
    </citation>
    <scope>NUCLEOTIDE SEQUENCE [LARGE SCALE GENOMIC DNA]</scope>
    <source>
        <strain evidence="13">K</strain>
    </source>
</reference>
<dbReference type="InterPro" id="IPR032675">
    <property type="entry name" value="LRR_dom_sf"/>
</dbReference>
<evidence type="ECO:0000256" key="5">
    <source>
        <dbReference type="ARBA" id="ARBA00042398"/>
    </source>
</evidence>
<comment type="cofactor">
    <cofactor evidence="12">
        <name>Mg(2+)</name>
        <dbReference type="ChEBI" id="CHEBI:18420"/>
    </cofactor>
    <text evidence="12">Binds 2 magnesium ions per subunit.</text>
</comment>
<comment type="caution">
    <text evidence="13">The sequence shown here is derived from an EMBL/GenBank/DDBJ whole genome shotgun (WGS) entry which is preliminary data.</text>
</comment>
<dbReference type="EMBL" id="MLAK01001371">
    <property type="protein sequence ID" value="OHS93787.1"/>
    <property type="molecule type" value="Genomic_DNA"/>
</dbReference>
<organism evidence="13 14">
    <name type="scientific">Tritrichomonas foetus</name>
    <dbReference type="NCBI Taxonomy" id="1144522"/>
    <lineage>
        <taxon>Eukaryota</taxon>
        <taxon>Metamonada</taxon>
        <taxon>Parabasalia</taxon>
        <taxon>Tritrichomonadida</taxon>
        <taxon>Tritrichomonadidae</taxon>
        <taxon>Tritrichomonas</taxon>
    </lineage>
</organism>
<keyword evidence="12" id="KW-0460">Magnesium</keyword>
<dbReference type="InterPro" id="IPR036705">
    <property type="entry name" value="Ribosyl_crysJ1_sf"/>
</dbReference>
<evidence type="ECO:0000256" key="9">
    <source>
        <dbReference type="ARBA" id="ARBA00043187"/>
    </source>
</evidence>
<dbReference type="GO" id="GO:0046872">
    <property type="term" value="F:metal ion binding"/>
    <property type="evidence" value="ECO:0007669"/>
    <property type="project" value="UniProtKB-KW"/>
</dbReference>
<evidence type="ECO:0000256" key="10">
    <source>
        <dbReference type="ARBA" id="ARBA00043193"/>
    </source>
</evidence>
<dbReference type="GeneID" id="94830828"/>
<dbReference type="SUPFAM" id="SSF101478">
    <property type="entry name" value="ADP-ribosylglycohydrolase"/>
    <property type="match status" value="1"/>
</dbReference>
<accession>A0A1J4J7Z6</accession>
<dbReference type="RefSeq" id="XP_068346924.1">
    <property type="nucleotide sequence ID" value="XM_068496124.1"/>
</dbReference>
<proteinExistence type="inferred from homology"/>
<evidence type="ECO:0000256" key="12">
    <source>
        <dbReference type="PIRSR" id="PIRSR605502-1"/>
    </source>
</evidence>
<evidence type="ECO:0000256" key="2">
    <source>
        <dbReference type="ARBA" id="ARBA00012255"/>
    </source>
</evidence>
<keyword evidence="3" id="KW-0378">Hydrolase</keyword>
<evidence type="ECO:0000256" key="4">
    <source>
        <dbReference type="ARBA" id="ARBA00041057"/>
    </source>
</evidence>
<evidence type="ECO:0000256" key="7">
    <source>
        <dbReference type="ARBA" id="ARBA00042722"/>
    </source>
</evidence>
<keyword evidence="14" id="KW-1185">Reference proteome</keyword>
<evidence type="ECO:0000256" key="11">
    <source>
        <dbReference type="ARBA" id="ARBA00049015"/>
    </source>
</evidence>
<evidence type="ECO:0000256" key="3">
    <source>
        <dbReference type="ARBA" id="ARBA00022801"/>
    </source>
</evidence>
<dbReference type="OrthoDB" id="2021138at2759"/>
<evidence type="ECO:0000256" key="8">
    <source>
        <dbReference type="ARBA" id="ARBA00042850"/>
    </source>
</evidence>
<feature type="binding site" evidence="12">
    <location>
        <position position="592"/>
    </location>
    <ligand>
        <name>Mg(2+)</name>
        <dbReference type="ChEBI" id="CHEBI:18420"/>
        <label>1</label>
    </ligand>
</feature>
<dbReference type="Gene3D" id="1.10.4080.10">
    <property type="entry name" value="ADP-ribosylation/Crystallin J1"/>
    <property type="match status" value="1"/>
</dbReference>
<evidence type="ECO:0000313" key="14">
    <source>
        <dbReference type="Proteomes" id="UP000179807"/>
    </source>
</evidence>
<feature type="binding site" evidence="12">
    <location>
        <position position="369"/>
    </location>
    <ligand>
        <name>Mg(2+)</name>
        <dbReference type="ChEBI" id="CHEBI:18420"/>
        <label>1</label>
    </ligand>
</feature>